<proteinExistence type="predicted"/>
<sequence length="63" mass="7488">METTKKVFIVILTVVFLFCSYYFLGSRAIVAYNMKNLVYINNVEPLKFVMEKERIKKMVMEVN</sequence>
<evidence type="ECO:0000256" key="1">
    <source>
        <dbReference type="SAM" id="Phobius"/>
    </source>
</evidence>
<dbReference type="OrthoDB" id="1730025at2"/>
<keyword evidence="3" id="KW-1185">Reference proteome</keyword>
<protein>
    <submittedName>
        <fullName evidence="2">Uncharacterized protein</fullName>
    </submittedName>
</protein>
<keyword evidence="1" id="KW-0812">Transmembrane</keyword>
<reference evidence="3" key="1">
    <citation type="submission" date="2016-11" db="EMBL/GenBank/DDBJ databases">
        <authorList>
            <person name="Varghese N."/>
            <person name="Submissions S."/>
        </authorList>
    </citation>
    <scope>NUCLEOTIDE SEQUENCE [LARGE SCALE GENOMIC DNA]</scope>
    <source>
        <strain evidence="3">DSM 18802</strain>
    </source>
</reference>
<gene>
    <name evidence="2" type="ORF">SAMN05660826_00142</name>
</gene>
<dbReference type="RefSeq" id="WP_073253181.1">
    <property type="nucleotide sequence ID" value="NZ_FRCR01000001.1"/>
</dbReference>
<evidence type="ECO:0000313" key="2">
    <source>
        <dbReference type="EMBL" id="SHM07131.1"/>
    </source>
</evidence>
<feature type="transmembrane region" description="Helical" evidence="1">
    <location>
        <begin position="6"/>
        <end position="24"/>
    </location>
</feature>
<keyword evidence="1" id="KW-1133">Transmembrane helix</keyword>
<evidence type="ECO:0000313" key="3">
    <source>
        <dbReference type="Proteomes" id="UP000184375"/>
    </source>
</evidence>
<organism evidence="2 3">
    <name type="scientific">Caldanaerovirga acetigignens</name>
    <dbReference type="NCBI Taxonomy" id="447595"/>
    <lineage>
        <taxon>Bacteria</taxon>
        <taxon>Bacillati</taxon>
        <taxon>Bacillota</taxon>
        <taxon>Clostridia</taxon>
        <taxon>Thermosediminibacterales</taxon>
        <taxon>Thermosediminibacteraceae</taxon>
        <taxon>Caldanaerovirga</taxon>
    </lineage>
</organism>
<dbReference type="STRING" id="447595.SAMN05660826_00142"/>
<name>A0A1M7FSR8_9FIRM</name>
<dbReference type="EMBL" id="FRCR01000001">
    <property type="protein sequence ID" value="SHM07131.1"/>
    <property type="molecule type" value="Genomic_DNA"/>
</dbReference>
<accession>A0A1M7FSR8</accession>
<dbReference type="Proteomes" id="UP000184375">
    <property type="component" value="Unassembled WGS sequence"/>
</dbReference>
<dbReference type="AlphaFoldDB" id="A0A1M7FSR8"/>
<keyword evidence="1" id="KW-0472">Membrane</keyword>